<dbReference type="SUPFAM" id="SSF144091">
    <property type="entry name" value="Rhomboid-like"/>
    <property type="match status" value="1"/>
</dbReference>
<dbReference type="GO" id="GO:0004252">
    <property type="term" value="F:serine-type endopeptidase activity"/>
    <property type="evidence" value="ECO:0007669"/>
    <property type="project" value="InterPro"/>
</dbReference>
<dbReference type="Pfam" id="PF01694">
    <property type="entry name" value="Rhomboid"/>
    <property type="match status" value="1"/>
</dbReference>
<feature type="transmembrane region" description="Helical" evidence="5">
    <location>
        <begin position="121"/>
        <end position="140"/>
    </location>
</feature>
<sequence length="345" mass="38631">MLVMRPLTTRVRSVCMSQRASHVRTSAWVYRESRGDAAVRFAASGGRWKGQYDRVLLASLGLVGGGVATTALYKRRELEKAVETVCYRGEEDDTWSGHLQSSARTLKRQADAELQDDNRKVLVGIIAANTLVCGLWRLSFRYPTMQRLMWRHFACSYNAVVHGKRFHTLFTSAFSHITIPHIAINMFMLWEFGHHILAPKDNKDAWLDKALARSRTVEYFRSSYVNTINSQLLPLDKFLTLYVSSALSSSALSILMSRVRGNPGTFTLGASGAVMGVLTMYCLLFPDRQLMLYGFIDMTAAQMLQAMTAFNLIGSAFQRGLQIDCTGHLGGQATGLAMHQIERLE</sequence>
<proteinExistence type="predicted"/>
<organism evidence="7 8">
    <name type="scientific">Pythium oligandrum</name>
    <name type="common">Mycoparasitic fungus</name>
    <dbReference type="NCBI Taxonomy" id="41045"/>
    <lineage>
        <taxon>Eukaryota</taxon>
        <taxon>Sar</taxon>
        <taxon>Stramenopiles</taxon>
        <taxon>Oomycota</taxon>
        <taxon>Peronosporomycetes</taxon>
        <taxon>Pythiales</taxon>
        <taxon>Pythiaceae</taxon>
        <taxon>Pythium</taxon>
    </lineage>
</organism>
<reference evidence="7" key="1">
    <citation type="submission" date="2019-03" db="EMBL/GenBank/DDBJ databases">
        <title>Long read genome sequence of the mycoparasitic Pythium oligandrum ATCC 38472 isolated from sugarbeet rhizosphere.</title>
        <authorList>
            <person name="Gaulin E."/>
        </authorList>
    </citation>
    <scope>NUCLEOTIDE SEQUENCE</scope>
    <source>
        <strain evidence="7">ATCC 38472_TT</strain>
    </source>
</reference>
<keyword evidence="2 5" id="KW-0812">Transmembrane</keyword>
<dbReference type="Proteomes" id="UP000794436">
    <property type="component" value="Unassembled WGS sequence"/>
</dbReference>
<comment type="subcellular location">
    <subcellularLocation>
        <location evidence="1">Membrane</location>
        <topology evidence="1">Multi-pass membrane protein</topology>
    </subcellularLocation>
</comment>
<evidence type="ECO:0000259" key="6">
    <source>
        <dbReference type="Pfam" id="PF01694"/>
    </source>
</evidence>
<name>A0A8K1FHE0_PYTOL</name>
<dbReference type="Gene3D" id="1.20.1540.10">
    <property type="entry name" value="Rhomboid-like"/>
    <property type="match status" value="1"/>
</dbReference>
<feature type="transmembrane region" description="Helical" evidence="5">
    <location>
        <begin position="55"/>
        <end position="73"/>
    </location>
</feature>
<evidence type="ECO:0000256" key="4">
    <source>
        <dbReference type="ARBA" id="ARBA00023136"/>
    </source>
</evidence>
<dbReference type="InterPro" id="IPR035952">
    <property type="entry name" value="Rhomboid-like_sf"/>
</dbReference>
<evidence type="ECO:0000256" key="5">
    <source>
        <dbReference type="SAM" id="Phobius"/>
    </source>
</evidence>
<dbReference type="PANTHER" id="PTHR43731">
    <property type="entry name" value="RHOMBOID PROTEASE"/>
    <property type="match status" value="1"/>
</dbReference>
<keyword evidence="3 5" id="KW-1133">Transmembrane helix</keyword>
<feature type="domain" description="Peptidase S54 rhomboid" evidence="6">
    <location>
        <begin position="237"/>
        <end position="339"/>
    </location>
</feature>
<evidence type="ECO:0000313" key="7">
    <source>
        <dbReference type="EMBL" id="TMW60914.1"/>
    </source>
</evidence>
<comment type="caution">
    <text evidence="7">The sequence shown here is derived from an EMBL/GenBank/DDBJ whole genome shotgun (WGS) entry which is preliminary data.</text>
</comment>
<dbReference type="EMBL" id="SPLM01000108">
    <property type="protein sequence ID" value="TMW60914.1"/>
    <property type="molecule type" value="Genomic_DNA"/>
</dbReference>
<dbReference type="AlphaFoldDB" id="A0A8K1FHE0"/>
<evidence type="ECO:0000256" key="2">
    <source>
        <dbReference type="ARBA" id="ARBA00022692"/>
    </source>
</evidence>
<protein>
    <recommendedName>
        <fullName evidence="6">Peptidase S54 rhomboid domain-containing protein</fullName>
    </recommendedName>
</protein>
<evidence type="ECO:0000256" key="1">
    <source>
        <dbReference type="ARBA" id="ARBA00004141"/>
    </source>
</evidence>
<evidence type="ECO:0000256" key="3">
    <source>
        <dbReference type="ARBA" id="ARBA00022989"/>
    </source>
</evidence>
<dbReference type="InterPro" id="IPR050925">
    <property type="entry name" value="Rhomboid_protease_S54"/>
</dbReference>
<gene>
    <name evidence="7" type="ORF">Poli38472_000956</name>
</gene>
<dbReference type="InterPro" id="IPR022764">
    <property type="entry name" value="Peptidase_S54_rhomboid_dom"/>
</dbReference>
<evidence type="ECO:0000313" key="8">
    <source>
        <dbReference type="Proteomes" id="UP000794436"/>
    </source>
</evidence>
<accession>A0A8K1FHE0</accession>
<keyword evidence="4 5" id="KW-0472">Membrane</keyword>
<dbReference type="GO" id="GO:0016020">
    <property type="term" value="C:membrane"/>
    <property type="evidence" value="ECO:0007669"/>
    <property type="project" value="UniProtKB-SubCell"/>
</dbReference>
<dbReference type="OrthoDB" id="418595at2759"/>
<keyword evidence="8" id="KW-1185">Reference proteome</keyword>
<feature type="transmembrane region" description="Helical" evidence="5">
    <location>
        <begin position="265"/>
        <end position="285"/>
    </location>
</feature>
<dbReference type="PANTHER" id="PTHR43731:SF34">
    <property type="entry name" value="PEPTIDASE S54 RHOMBOID DOMAIN-CONTAINING PROTEIN"/>
    <property type="match status" value="1"/>
</dbReference>